<evidence type="ECO:0000313" key="2">
    <source>
        <dbReference type="Proteomes" id="UP001162483"/>
    </source>
</evidence>
<feature type="non-terminal residue" evidence="1">
    <location>
        <position position="47"/>
    </location>
</feature>
<accession>A0ABN9G5Q6</accession>
<evidence type="ECO:0000313" key="1">
    <source>
        <dbReference type="EMBL" id="CAI9602853.1"/>
    </source>
</evidence>
<gene>
    <name evidence="1" type="ORF">SPARVUS_LOCUS13225641</name>
</gene>
<organism evidence="1 2">
    <name type="scientific">Staurois parvus</name>
    <dbReference type="NCBI Taxonomy" id="386267"/>
    <lineage>
        <taxon>Eukaryota</taxon>
        <taxon>Metazoa</taxon>
        <taxon>Chordata</taxon>
        <taxon>Craniata</taxon>
        <taxon>Vertebrata</taxon>
        <taxon>Euteleostomi</taxon>
        <taxon>Amphibia</taxon>
        <taxon>Batrachia</taxon>
        <taxon>Anura</taxon>
        <taxon>Neobatrachia</taxon>
        <taxon>Ranoidea</taxon>
        <taxon>Ranidae</taxon>
        <taxon>Staurois</taxon>
    </lineage>
</organism>
<name>A0ABN9G5Q6_9NEOB</name>
<keyword evidence="2" id="KW-1185">Reference proteome</keyword>
<comment type="caution">
    <text evidence="1">The sequence shown here is derived from an EMBL/GenBank/DDBJ whole genome shotgun (WGS) entry which is preliminary data.</text>
</comment>
<dbReference type="EMBL" id="CATNWA010017745">
    <property type="protein sequence ID" value="CAI9602853.1"/>
    <property type="molecule type" value="Genomic_DNA"/>
</dbReference>
<sequence>MTRDCEHSIGDDQRLRTVHRMTETTDIVEGMTRDCGQEMTRDCEHST</sequence>
<reference evidence="1" key="1">
    <citation type="submission" date="2023-05" db="EMBL/GenBank/DDBJ databases">
        <authorList>
            <person name="Stuckert A."/>
        </authorList>
    </citation>
    <scope>NUCLEOTIDE SEQUENCE</scope>
</reference>
<protein>
    <submittedName>
        <fullName evidence="1">Uncharacterized protein</fullName>
    </submittedName>
</protein>
<proteinExistence type="predicted"/>
<dbReference type="Proteomes" id="UP001162483">
    <property type="component" value="Unassembled WGS sequence"/>
</dbReference>